<dbReference type="AlphaFoldDB" id="A0AB39PZK6"/>
<dbReference type="Pfam" id="PF03713">
    <property type="entry name" value="DUF305"/>
    <property type="match status" value="1"/>
</dbReference>
<dbReference type="EMBL" id="CP163439">
    <property type="protein sequence ID" value="XDQ36282.1"/>
    <property type="molecule type" value="Genomic_DNA"/>
</dbReference>
<keyword evidence="2" id="KW-0732">Signal</keyword>
<dbReference type="PROSITE" id="PS51257">
    <property type="entry name" value="PROKAR_LIPOPROTEIN"/>
    <property type="match status" value="1"/>
</dbReference>
<evidence type="ECO:0000256" key="2">
    <source>
        <dbReference type="SAM" id="SignalP"/>
    </source>
</evidence>
<proteinExistence type="predicted"/>
<dbReference type="RefSeq" id="WP_369170817.1">
    <property type="nucleotide sequence ID" value="NZ_CP163439.1"/>
</dbReference>
<accession>A0AB39PZK6</accession>
<dbReference type="PANTHER" id="PTHR36933">
    <property type="entry name" value="SLL0788 PROTEIN"/>
    <property type="match status" value="1"/>
</dbReference>
<dbReference type="InterPro" id="IPR006311">
    <property type="entry name" value="TAT_signal"/>
</dbReference>
<feature type="signal peptide" evidence="2">
    <location>
        <begin position="1"/>
        <end position="29"/>
    </location>
</feature>
<organism evidence="4">
    <name type="scientific">Streptomyces sp. R28</name>
    <dbReference type="NCBI Taxonomy" id="3238628"/>
    <lineage>
        <taxon>Bacteria</taxon>
        <taxon>Bacillati</taxon>
        <taxon>Actinomycetota</taxon>
        <taxon>Actinomycetes</taxon>
        <taxon>Kitasatosporales</taxon>
        <taxon>Streptomycetaceae</taxon>
        <taxon>Streptomyces</taxon>
    </lineage>
</organism>
<name>A0AB39PZK6_9ACTN</name>
<evidence type="ECO:0000256" key="1">
    <source>
        <dbReference type="SAM" id="MobiDB-lite"/>
    </source>
</evidence>
<dbReference type="PANTHER" id="PTHR36933:SF1">
    <property type="entry name" value="SLL0788 PROTEIN"/>
    <property type="match status" value="1"/>
</dbReference>
<feature type="chain" id="PRO_5044241606" evidence="2">
    <location>
        <begin position="30"/>
        <end position="225"/>
    </location>
</feature>
<dbReference type="InterPro" id="IPR012347">
    <property type="entry name" value="Ferritin-like"/>
</dbReference>
<reference evidence="4" key="1">
    <citation type="submission" date="2024-07" db="EMBL/GenBank/DDBJ databases">
        <authorList>
            <person name="Yu S.T."/>
        </authorList>
    </citation>
    <scope>NUCLEOTIDE SEQUENCE</scope>
    <source>
        <strain evidence="4">R28</strain>
    </source>
</reference>
<feature type="region of interest" description="Disordered" evidence="1">
    <location>
        <begin position="36"/>
        <end position="59"/>
    </location>
</feature>
<dbReference type="PROSITE" id="PS51318">
    <property type="entry name" value="TAT"/>
    <property type="match status" value="1"/>
</dbReference>
<sequence length="225" mass="23120">MTSTRTRARTLTRRAGLAATAVAAALVLAACGSDDGADTAAGAQTSPSASADTASGAHNDQDVSFAQGMIPHHRQAVQMADMAAGRASSTAVKDLASRIQKAQDPEIRTMSGWLKAWGEDVPSAAPGMDHSGGHSSGSDSSGMAGMMDPKDMDELMKASGKAFDTLFLTMMVEHHEGAVEMATTEKAKGQYGPATKLADDVVTAQTAEIEEMNKLLGMSGSKSGS</sequence>
<feature type="compositionally biased region" description="Polar residues" evidence="1">
    <location>
        <begin position="44"/>
        <end position="59"/>
    </location>
</feature>
<feature type="domain" description="DUF305" evidence="3">
    <location>
        <begin position="62"/>
        <end position="216"/>
    </location>
</feature>
<feature type="compositionally biased region" description="Low complexity" evidence="1">
    <location>
        <begin position="136"/>
        <end position="145"/>
    </location>
</feature>
<dbReference type="Gene3D" id="1.20.1260.10">
    <property type="match status" value="1"/>
</dbReference>
<protein>
    <submittedName>
        <fullName evidence="4">DUF305 domain-containing protein</fullName>
    </submittedName>
</protein>
<evidence type="ECO:0000259" key="3">
    <source>
        <dbReference type="Pfam" id="PF03713"/>
    </source>
</evidence>
<feature type="region of interest" description="Disordered" evidence="1">
    <location>
        <begin position="125"/>
        <end position="145"/>
    </location>
</feature>
<dbReference type="InterPro" id="IPR005183">
    <property type="entry name" value="DUF305_CopM-like"/>
</dbReference>
<gene>
    <name evidence="4" type="ORF">AB5J49_24705</name>
</gene>
<evidence type="ECO:0000313" key="4">
    <source>
        <dbReference type="EMBL" id="XDQ36282.1"/>
    </source>
</evidence>